<reference evidence="1" key="1">
    <citation type="journal article" date="2014" name="Int. J. Syst. Evol. Microbiol.">
        <title>Complete genome sequence of Corynebacterium casei LMG S-19264T (=DSM 44701T), isolated from a smear-ripened cheese.</title>
        <authorList>
            <consortium name="US DOE Joint Genome Institute (JGI-PGF)"/>
            <person name="Walter F."/>
            <person name="Albersmeier A."/>
            <person name="Kalinowski J."/>
            <person name="Ruckert C."/>
        </authorList>
    </citation>
    <scope>NUCLEOTIDE SEQUENCE</scope>
    <source>
        <strain evidence="1">CGMCC 4.3508</strain>
    </source>
</reference>
<comment type="caution">
    <text evidence="1">The sequence shown here is derived from an EMBL/GenBank/DDBJ whole genome shotgun (WGS) entry which is preliminary data.</text>
</comment>
<dbReference type="Proteomes" id="UP000638263">
    <property type="component" value="Unassembled WGS sequence"/>
</dbReference>
<name>A0A917R9H4_9NOCA</name>
<reference evidence="1" key="2">
    <citation type="submission" date="2020-09" db="EMBL/GenBank/DDBJ databases">
        <authorList>
            <person name="Sun Q."/>
            <person name="Zhou Y."/>
        </authorList>
    </citation>
    <scope>NUCLEOTIDE SEQUENCE</scope>
    <source>
        <strain evidence="1">CGMCC 4.3508</strain>
    </source>
</reference>
<proteinExistence type="predicted"/>
<accession>A0A917R9H4</accession>
<evidence type="ECO:0000313" key="2">
    <source>
        <dbReference type="Proteomes" id="UP000638263"/>
    </source>
</evidence>
<dbReference type="EMBL" id="BMMH01000001">
    <property type="protein sequence ID" value="GGK96167.1"/>
    <property type="molecule type" value="Genomic_DNA"/>
</dbReference>
<protein>
    <submittedName>
        <fullName evidence="1">Uncharacterized protein</fullName>
    </submittedName>
</protein>
<keyword evidence="2" id="KW-1185">Reference proteome</keyword>
<gene>
    <name evidence="1" type="ORF">GCM10011588_08190</name>
</gene>
<dbReference type="AlphaFoldDB" id="A0A917R9H4"/>
<evidence type="ECO:0000313" key="1">
    <source>
        <dbReference type="EMBL" id="GGK96167.1"/>
    </source>
</evidence>
<dbReference type="RefSeq" id="WP_062996229.1">
    <property type="nucleotide sequence ID" value="NZ_BMMH01000001.1"/>
</dbReference>
<organism evidence="1 2">
    <name type="scientific">Nocardia jinanensis</name>
    <dbReference type="NCBI Taxonomy" id="382504"/>
    <lineage>
        <taxon>Bacteria</taxon>
        <taxon>Bacillati</taxon>
        <taxon>Actinomycetota</taxon>
        <taxon>Actinomycetes</taxon>
        <taxon>Mycobacteriales</taxon>
        <taxon>Nocardiaceae</taxon>
        <taxon>Nocardia</taxon>
    </lineage>
</organism>
<sequence length="75" mass="7698">MKRFTVGFITAGLILGGTGVVEILGTDTASSAPVTDRTVSVVAPARVSDSVTTDTRITDIGHRYATRSGTESAGQ</sequence>